<dbReference type="Gene3D" id="3.40.50.1820">
    <property type="entry name" value="alpha/beta hydrolase"/>
    <property type="match status" value="1"/>
</dbReference>
<feature type="compositionally biased region" description="Basic and acidic residues" evidence="1">
    <location>
        <begin position="1"/>
        <end position="12"/>
    </location>
</feature>
<dbReference type="AlphaFoldDB" id="A0A7D5P5H4"/>
<evidence type="ECO:0000256" key="1">
    <source>
        <dbReference type="SAM" id="MobiDB-lite"/>
    </source>
</evidence>
<dbReference type="Proteomes" id="UP000509667">
    <property type="component" value="Chromosome"/>
</dbReference>
<proteinExistence type="predicted"/>
<feature type="domain" description="AB hydrolase-1" evidence="2">
    <location>
        <begin position="60"/>
        <end position="297"/>
    </location>
</feature>
<keyword evidence="4" id="KW-1185">Reference proteome</keyword>
<dbReference type="OrthoDB" id="9890at2157"/>
<dbReference type="Pfam" id="PF00561">
    <property type="entry name" value="Abhydrolase_1"/>
    <property type="match status" value="1"/>
</dbReference>
<organism evidence="3 4">
    <name type="scientific">Halosimplex rubrum</name>
    <dbReference type="NCBI Taxonomy" id="869889"/>
    <lineage>
        <taxon>Archaea</taxon>
        <taxon>Methanobacteriati</taxon>
        <taxon>Methanobacteriota</taxon>
        <taxon>Stenosarchaea group</taxon>
        <taxon>Halobacteria</taxon>
        <taxon>Halobacteriales</taxon>
        <taxon>Haloarculaceae</taxon>
        <taxon>Halosimplex</taxon>
    </lineage>
</organism>
<gene>
    <name evidence="3" type="ORF">HZS55_21010</name>
</gene>
<dbReference type="SUPFAM" id="SSF53474">
    <property type="entry name" value="alpha/beta-Hydrolases"/>
    <property type="match status" value="1"/>
</dbReference>
<keyword evidence="3" id="KW-0378">Hydrolase</keyword>
<evidence type="ECO:0000259" key="2">
    <source>
        <dbReference type="Pfam" id="PF00561"/>
    </source>
</evidence>
<name>A0A7D5P5H4_9EURY</name>
<evidence type="ECO:0000313" key="4">
    <source>
        <dbReference type="Proteomes" id="UP000509667"/>
    </source>
</evidence>
<dbReference type="InterPro" id="IPR029058">
    <property type="entry name" value="AB_hydrolase_fold"/>
</dbReference>
<feature type="region of interest" description="Disordered" evidence="1">
    <location>
        <begin position="1"/>
        <end position="37"/>
    </location>
</feature>
<protein>
    <submittedName>
        <fullName evidence="3">Alpha/beta hydrolase</fullName>
    </submittedName>
</protein>
<reference evidence="3 4" key="1">
    <citation type="submission" date="2020-07" db="EMBL/GenBank/DDBJ databases">
        <title>Halosimplex pelagicum sp. nov. and Halosimplex rubrum sp. nov., isolated from salted brown alga Laminaria, and emended description of the genus Halosimplex.</title>
        <authorList>
            <person name="Cui H."/>
        </authorList>
    </citation>
    <scope>NUCLEOTIDE SEQUENCE [LARGE SCALE GENOMIC DNA]</scope>
    <source>
        <strain evidence="3 4">R27</strain>
    </source>
</reference>
<dbReference type="GeneID" id="56080399"/>
<dbReference type="RefSeq" id="WP_179909486.1">
    <property type="nucleotide sequence ID" value="NZ_CP058910.1"/>
</dbReference>
<dbReference type="EMBL" id="CP058910">
    <property type="protein sequence ID" value="QLH79621.1"/>
    <property type="molecule type" value="Genomic_DNA"/>
</dbReference>
<dbReference type="PANTHER" id="PTHR43433:SF10">
    <property type="entry name" value="AB HYDROLASE-1 DOMAIN-CONTAINING PROTEIN"/>
    <property type="match status" value="1"/>
</dbReference>
<dbReference type="InterPro" id="IPR000073">
    <property type="entry name" value="AB_hydrolase_1"/>
</dbReference>
<dbReference type="PANTHER" id="PTHR43433">
    <property type="entry name" value="HYDROLASE, ALPHA/BETA FOLD FAMILY PROTEIN"/>
    <property type="match status" value="1"/>
</dbReference>
<sequence>MTHSTPARERPNGTDTLSPEAGGSGAAPTAADAEDPRTVEYGTAGRRLAYGECGTPDGDPVVFLHGTPGSRRLGVLVDDAARAAGIRVLAPDRPGFGRSTDWSGRRPTDAPAWVEPLLADAGVERARVLAFSGGAADALALGATRPDLVDRIDLVSGAAPPSVAAATPRLQRLLGRLAATTPRLLGAILRGQTRLAERTGPSTVLAQYTDDPGQIPADAAELVRADFLEALGRSRDGAVTELAWIAEGWGVSPADVTVPVRLWHGGGDANVPVEDAERLRDRLPDAELTVLDGDHLTTLLDARSRAFDTAPRG</sequence>
<dbReference type="KEGG" id="hrr:HZS55_21010"/>
<evidence type="ECO:0000313" key="3">
    <source>
        <dbReference type="EMBL" id="QLH79621.1"/>
    </source>
</evidence>
<dbReference type="GO" id="GO:0016787">
    <property type="term" value="F:hydrolase activity"/>
    <property type="evidence" value="ECO:0007669"/>
    <property type="project" value="UniProtKB-KW"/>
</dbReference>
<accession>A0A7D5P5H4</accession>
<dbReference type="InterPro" id="IPR050471">
    <property type="entry name" value="AB_hydrolase"/>
</dbReference>